<organism evidence="4 5">
    <name type="scientific">Candidatus Weimeria bifida</name>
    <dbReference type="NCBI Taxonomy" id="2599074"/>
    <lineage>
        <taxon>Bacteria</taxon>
        <taxon>Bacillati</taxon>
        <taxon>Bacillota</taxon>
        <taxon>Clostridia</taxon>
        <taxon>Lachnospirales</taxon>
        <taxon>Lachnospiraceae</taxon>
        <taxon>Candidatus Weimeria</taxon>
    </lineage>
</organism>
<dbReference type="GO" id="GO:0016491">
    <property type="term" value="F:oxidoreductase activity"/>
    <property type="evidence" value="ECO:0007669"/>
    <property type="project" value="UniProtKB-KW"/>
</dbReference>
<dbReference type="EMBL" id="VOGC01000002">
    <property type="protein sequence ID" value="MQN00723.1"/>
    <property type="molecule type" value="Genomic_DNA"/>
</dbReference>
<feature type="domain" description="Nitroreductase" evidence="3">
    <location>
        <begin position="66"/>
        <end position="145"/>
    </location>
</feature>
<comment type="caution">
    <text evidence="4">The sequence shown here is derived from an EMBL/GenBank/DDBJ whole genome shotgun (WGS) entry which is preliminary data.</text>
</comment>
<keyword evidence="2" id="KW-0560">Oxidoreductase</keyword>
<feature type="domain" description="Nitroreductase" evidence="3">
    <location>
        <begin position="6"/>
        <end position="58"/>
    </location>
</feature>
<name>A0A6N7IWR6_9FIRM</name>
<dbReference type="Gene3D" id="3.40.109.10">
    <property type="entry name" value="NADH Oxidase"/>
    <property type="match status" value="1"/>
</dbReference>
<dbReference type="AlphaFoldDB" id="A0A6N7IWR6"/>
<dbReference type="PANTHER" id="PTHR43673">
    <property type="entry name" value="NAD(P)H NITROREDUCTASE YDGI-RELATED"/>
    <property type="match status" value="1"/>
</dbReference>
<keyword evidence="5" id="KW-1185">Reference proteome</keyword>
<evidence type="ECO:0000256" key="2">
    <source>
        <dbReference type="ARBA" id="ARBA00023002"/>
    </source>
</evidence>
<proteinExistence type="inferred from homology"/>
<dbReference type="SUPFAM" id="SSF55469">
    <property type="entry name" value="FMN-dependent nitroreductase-like"/>
    <property type="match status" value="1"/>
</dbReference>
<gene>
    <name evidence="4" type="ORF">FRC54_01845</name>
</gene>
<evidence type="ECO:0000259" key="3">
    <source>
        <dbReference type="Pfam" id="PF00881"/>
    </source>
</evidence>
<comment type="similarity">
    <text evidence="1">Belongs to the nitroreductase family.</text>
</comment>
<dbReference type="Pfam" id="PF00881">
    <property type="entry name" value="Nitroreductase"/>
    <property type="match status" value="2"/>
</dbReference>
<evidence type="ECO:0000256" key="1">
    <source>
        <dbReference type="ARBA" id="ARBA00007118"/>
    </source>
</evidence>
<sequence length="165" mass="18707">MDSIFHRISVRKYEDRPVEKDKLTGILKAGMQSPSAGNQQPWEFYVVTDKEKIRQLSECSNYAGCAAGAPVVIVPVYKKTGVMFPSMVLEDMSICQENMWLMTDSLGLGGVWLGIAPDKDRMEKVKQVLDLPDDQEAFSLFPLGYPAESRPQQDRFDQSRIHYID</sequence>
<dbReference type="PANTHER" id="PTHR43673:SF10">
    <property type="entry name" value="NADH DEHYDROGENASE_NAD(P)H NITROREDUCTASE XCC3605-RELATED"/>
    <property type="match status" value="1"/>
</dbReference>
<dbReference type="Proteomes" id="UP000460257">
    <property type="component" value="Unassembled WGS sequence"/>
</dbReference>
<evidence type="ECO:0000313" key="4">
    <source>
        <dbReference type="EMBL" id="MQN00723.1"/>
    </source>
</evidence>
<accession>A0A6N7IWR6</accession>
<dbReference type="InterPro" id="IPR029479">
    <property type="entry name" value="Nitroreductase"/>
</dbReference>
<dbReference type="InterPro" id="IPR000415">
    <property type="entry name" value="Nitroreductase-like"/>
</dbReference>
<protein>
    <submittedName>
        <fullName evidence="4">Nitroreductase family protein</fullName>
    </submittedName>
</protein>
<evidence type="ECO:0000313" key="5">
    <source>
        <dbReference type="Proteomes" id="UP000460257"/>
    </source>
</evidence>
<reference evidence="4" key="1">
    <citation type="journal article" date="2020" name="Appl. Environ. Microbiol.">
        <title>Medium-Chain Fatty Acid Synthesis by 'Candidatus Weimeria bifida' gen. nov., sp. nov., and 'Candidatus Pseudoramibacter fermentans' sp. nov.</title>
        <authorList>
            <person name="Scarborough M.J."/>
            <person name="Myers K.S."/>
            <person name="Donohue T.J."/>
            <person name="Noguera D.R."/>
        </authorList>
    </citation>
    <scope>NUCLEOTIDE SEQUENCE</scope>
    <source>
        <strain evidence="4">LCO1.1</strain>
    </source>
</reference>